<dbReference type="GO" id="GO:0004523">
    <property type="term" value="F:RNA-DNA hybrid ribonuclease activity"/>
    <property type="evidence" value="ECO:0007669"/>
    <property type="project" value="InterPro"/>
</dbReference>
<dbReference type="GO" id="GO:0003676">
    <property type="term" value="F:nucleic acid binding"/>
    <property type="evidence" value="ECO:0007669"/>
    <property type="project" value="InterPro"/>
</dbReference>
<accession>A0A8S3TBK7</accession>
<gene>
    <name evidence="3" type="ORF">MEDL_40761</name>
</gene>
<dbReference type="InterPro" id="IPR036691">
    <property type="entry name" value="Endo/exonu/phosph_ase_sf"/>
</dbReference>
<dbReference type="InterPro" id="IPR000477">
    <property type="entry name" value="RT_dom"/>
</dbReference>
<dbReference type="CDD" id="cd09276">
    <property type="entry name" value="Rnase_HI_RT_non_LTR"/>
    <property type="match status" value="1"/>
</dbReference>
<organism evidence="3 4">
    <name type="scientific">Mytilus edulis</name>
    <name type="common">Blue mussel</name>
    <dbReference type="NCBI Taxonomy" id="6550"/>
    <lineage>
        <taxon>Eukaryota</taxon>
        <taxon>Metazoa</taxon>
        <taxon>Spiralia</taxon>
        <taxon>Lophotrochozoa</taxon>
        <taxon>Mollusca</taxon>
        <taxon>Bivalvia</taxon>
        <taxon>Autobranchia</taxon>
        <taxon>Pteriomorphia</taxon>
        <taxon>Mytilida</taxon>
        <taxon>Mytiloidea</taxon>
        <taxon>Mytilidae</taxon>
        <taxon>Mytilinae</taxon>
        <taxon>Mytilus</taxon>
    </lineage>
</organism>
<evidence type="ECO:0000259" key="1">
    <source>
        <dbReference type="PROSITE" id="PS50878"/>
    </source>
</evidence>
<proteinExistence type="predicted"/>
<evidence type="ECO:0000313" key="3">
    <source>
        <dbReference type="EMBL" id="CAG2227770.1"/>
    </source>
</evidence>
<dbReference type="PANTHER" id="PTHR36688:SF2">
    <property type="entry name" value="ENDONUCLEASE_EXONUCLEASE_PHOSPHATASE DOMAIN-CONTAINING PROTEIN"/>
    <property type="match status" value="1"/>
</dbReference>
<dbReference type="CDD" id="cd01650">
    <property type="entry name" value="RT_nLTR_like"/>
    <property type="match status" value="1"/>
</dbReference>
<dbReference type="InterPro" id="IPR005135">
    <property type="entry name" value="Endo/exonuclease/phosphatase"/>
</dbReference>
<feature type="domain" description="RNase H type-1" evidence="2">
    <location>
        <begin position="985"/>
        <end position="1127"/>
    </location>
</feature>
<evidence type="ECO:0008006" key="5">
    <source>
        <dbReference type="Google" id="ProtNLM"/>
    </source>
</evidence>
<comment type="caution">
    <text evidence="3">The sequence shown here is derived from an EMBL/GenBank/DDBJ whole genome shotgun (WGS) entry which is preliminary data.</text>
</comment>
<dbReference type="PROSITE" id="PS50878">
    <property type="entry name" value="RT_POL"/>
    <property type="match status" value="1"/>
</dbReference>
<dbReference type="EMBL" id="CAJPWZ010001973">
    <property type="protein sequence ID" value="CAG2227770.1"/>
    <property type="molecule type" value="Genomic_DNA"/>
</dbReference>
<dbReference type="Proteomes" id="UP000683360">
    <property type="component" value="Unassembled WGS sequence"/>
</dbReference>
<dbReference type="InterPro" id="IPR012337">
    <property type="entry name" value="RNaseH-like_sf"/>
</dbReference>
<dbReference type="SUPFAM" id="SSF56672">
    <property type="entry name" value="DNA/RNA polymerases"/>
    <property type="match status" value="1"/>
</dbReference>
<dbReference type="PANTHER" id="PTHR36688">
    <property type="entry name" value="ENDO/EXONUCLEASE/PHOSPHATASE DOMAIN-CONTAINING PROTEIN"/>
    <property type="match status" value="1"/>
</dbReference>
<dbReference type="InterPro" id="IPR002156">
    <property type="entry name" value="RNaseH_domain"/>
</dbReference>
<dbReference type="Pfam" id="PF00075">
    <property type="entry name" value="RNase_H"/>
    <property type="match status" value="1"/>
</dbReference>
<protein>
    <recommendedName>
        <fullName evidence="5">Pol-like protein</fullName>
    </recommendedName>
</protein>
<evidence type="ECO:0000259" key="2">
    <source>
        <dbReference type="PROSITE" id="PS50879"/>
    </source>
</evidence>
<dbReference type="Gene3D" id="3.30.420.10">
    <property type="entry name" value="Ribonuclease H-like superfamily/Ribonuclease H"/>
    <property type="match status" value="1"/>
</dbReference>
<reference evidence="3" key="1">
    <citation type="submission" date="2021-03" db="EMBL/GenBank/DDBJ databases">
        <authorList>
            <person name="Bekaert M."/>
        </authorList>
    </citation>
    <scope>NUCLEOTIDE SEQUENCE</scope>
</reference>
<sequence length="1301" mass="150416">MKLLFLNAQAISTAYQQLVHIVNSYDVDIVCLNETHQEENKKLTFLDWQVFDKPRKGRKGGGVAICINTHKTNFTVTKCTDFEDTNYESVAATIHTDNNIIFNLLVPYIPPEETKQLEELTTKVQKVQQNNKHELIIMGDLNAKSLEWNNDKTNKAGEIIENFLTKTDMLCVNDGQPTRRNTKSVIDLVIITPSTISKVHNCSTLVHENIRSDHICILTELDVCKKEQNNLTKRKVWQINKVDWNKWKEQAEKNMEEWLLNNPSNDNVDEVYQSLKAAIDKTMQEVICQKEMKEKKSTKPPWWNYDVNQAKKNLNYKQRQYRKRNIPQNKEALVTAEEKFENEKEKAMNDWSEHLVDQINTSRNSKEVWTTYKKLTKKKDCNTILPLIDQDDPPAFSNQEKCKILQKTFFEGKHLKTDEFDEEFYKQTQEEYKRICELEKRLTKREHKLDYEVTTDEVEAAIYLLEIGKSPGADGHFPELFKFAGENLIEAIRTMVNLTLKHGRLPQEWKTANIKFLRKQGKTNYYSPSSYRPISLTSVMCKITERIVLNRLAAFIEGMKLIEEKQEGFRKKHSTSNCLIRFIQNTIEKFNKGEITLACLIDLEKAYDSIWREGLLVKLHHLGIRGKTWAWIKDFLNNRMARCIFENYVGEEFETKIGLPQGSVLAPTLFNIFINDLLGDILGDYTKFADDGTLWQTAQPDQILELKDRMKDDITKAVKWTQKWRVNINLDKTEICIFSKKNIDEEDKRILIQGKELKYNSTPKLLGIIMDEKMTFSKHIDAIEKRANRNLTILREVRQISKLKTEKLLQLYYSLVRSVMEYCSPAWQIAEPKDLQKLDRVQRKALILCMDMPTTSGREALEVESGVMPIDLRLEQIAIKEIAKIKSKSAQEPIKQQLVRYEEHDAYDKYPTPMGKALSQAAEMEKQTKININLIEPEFTYRLGETQMTQSKPLYWSRLGNSKSRTNEQQELCQETINQLMGDCTQEQAISFTDGSCLGNPGPCGAGAIIYAEHIKPAARLHRPVAQRGSILLAELIAILMVLEYCITENIYNAIQRIKIFSDSQSAVGLLTLNWAPNSYISVIREIKENIEHLRQKGLNVIVAWTPGHANIVGNDEADILAKTAAEEAKELPPENNVITLQDVKQAAYKSTGNKWQRRWEISEREAGTFMKKIPTTKHSIMYDFPTKRHFSIFAQLRTGYTELNYYKNRVGQTNAIESCNCGAPETPQHFLLECPYYEKEREDMLHQISKEVGVRNLNLATMLTRLDGENTEETKAKLQTVAHYIDRTGRFNTAVPQSQS</sequence>
<keyword evidence="4" id="KW-1185">Reference proteome</keyword>
<dbReference type="Gene3D" id="3.60.10.10">
    <property type="entry name" value="Endonuclease/exonuclease/phosphatase"/>
    <property type="match status" value="1"/>
</dbReference>
<dbReference type="Pfam" id="PF00078">
    <property type="entry name" value="RVT_1"/>
    <property type="match status" value="1"/>
</dbReference>
<feature type="domain" description="Reverse transcriptase" evidence="1">
    <location>
        <begin position="498"/>
        <end position="770"/>
    </location>
</feature>
<evidence type="ECO:0000313" key="4">
    <source>
        <dbReference type="Proteomes" id="UP000683360"/>
    </source>
</evidence>
<dbReference type="Pfam" id="PF14529">
    <property type="entry name" value="Exo_endo_phos_2"/>
    <property type="match status" value="1"/>
</dbReference>
<dbReference type="OrthoDB" id="6243574at2759"/>
<dbReference type="InterPro" id="IPR043502">
    <property type="entry name" value="DNA/RNA_pol_sf"/>
</dbReference>
<dbReference type="PROSITE" id="PS50879">
    <property type="entry name" value="RNASE_H_1"/>
    <property type="match status" value="1"/>
</dbReference>
<dbReference type="GO" id="GO:0006259">
    <property type="term" value="P:DNA metabolic process"/>
    <property type="evidence" value="ECO:0007669"/>
    <property type="project" value="UniProtKB-ARBA"/>
</dbReference>
<name>A0A8S3TBK7_MYTED</name>
<dbReference type="InterPro" id="IPR052560">
    <property type="entry name" value="RdDP_mobile_element"/>
</dbReference>
<dbReference type="SUPFAM" id="SSF56219">
    <property type="entry name" value="DNase I-like"/>
    <property type="match status" value="1"/>
</dbReference>
<dbReference type="SUPFAM" id="SSF53098">
    <property type="entry name" value="Ribonuclease H-like"/>
    <property type="match status" value="1"/>
</dbReference>
<dbReference type="InterPro" id="IPR036397">
    <property type="entry name" value="RNaseH_sf"/>
</dbReference>